<reference evidence="1 2" key="1">
    <citation type="journal article" date="2013" name="Genome Announc.">
        <title>Draft Genome Sequence of the Psychrophilic and Alkaliphilic Rhodonellum psychrophilum Strain GCM71T.</title>
        <authorList>
            <person name="Hauptmann A.L."/>
            <person name="Glaring M.A."/>
            <person name="Hallin P.F."/>
            <person name="Prieme A."/>
            <person name="Stougaard P."/>
        </authorList>
    </citation>
    <scope>NUCLEOTIDE SEQUENCE [LARGE SCALE GENOMIC DNA]</scope>
    <source>
        <strain evidence="1 2">GCM71</strain>
    </source>
</reference>
<dbReference type="EMBL" id="AWXR01000045">
    <property type="protein sequence ID" value="ERM81624.1"/>
    <property type="molecule type" value="Genomic_DNA"/>
</dbReference>
<sequence length="46" mass="5199">MGNQRVGISLGGYSLEVIDFDLTRAVFYQFLSLLKLIKNQVVVCCF</sequence>
<evidence type="ECO:0000313" key="1">
    <source>
        <dbReference type="EMBL" id="ERM81624.1"/>
    </source>
</evidence>
<gene>
    <name evidence="1" type="ORF">P872_19920</name>
</gene>
<proteinExistence type="predicted"/>
<dbReference type="AlphaFoldDB" id="U5BVN7"/>
<evidence type="ECO:0000313" key="2">
    <source>
        <dbReference type="Proteomes" id="UP000016843"/>
    </source>
</evidence>
<name>U5BVN7_9BACT</name>
<comment type="caution">
    <text evidence="1">The sequence shown here is derived from an EMBL/GenBank/DDBJ whole genome shotgun (WGS) entry which is preliminary data.</text>
</comment>
<dbReference type="Proteomes" id="UP000016843">
    <property type="component" value="Unassembled WGS sequence"/>
</dbReference>
<accession>U5BVN7</accession>
<organism evidence="1 2">
    <name type="scientific">Rhodonellum psychrophilum GCM71 = DSM 17998</name>
    <dbReference type="NCBI Taxonomy" id="1123057"/>
    <lineage>
        <taxon>Bacteria</taxon>
        <taxon>Pseudomonadati</taxon>
        <taxon>Bacteroidota</taxon>
        <taxon>Cytophagia</taxon>
        <taxon>Cytophagales</taxon>
        <taxon>Cytophagaceae</taxon>
        <taxon>Rhodonellum</taxon>
    </lineage>
</organism>
<protein>
    <submittedName>
        <fullName evidence="1">Uncharacterized protein</fullName>
    </submittedName>
</protein>
<keyword evidence="2" id="KW-1185">Reference proteome</keyword>